<dbReference type="InterPro" id="IPR027417">
    <property type="entry name" value="P-loop_NTPase"/>
</dbReference>
<accession>A0A484BYZ6</accession>
<sequence length="290" mass="33508">MFYIRVCTSAAHIIDPLSKIHTITSDLVSVGFRRSMRLCRRRSHSTIQPSCCTRCPSACYNALNCPYEEVVRYQRHPQDAHRLIALLGPSSVGVNKLRRRLIEMNPNIFQGAVPHTTRAPKGYEESGREYHFTSREIFDNMAYNNRFLEYGEYKGNLYGTSIASVREVLNSGKICVIDIEPNSIQAVRSHELRAYIIYVKPPPPERLKETRRDSYITTNYYVNQPFKDEDFQEMEEAAQKMESNFCQFFDHVIVNDELQDSCVQLLVAARKAQDEPQWVPASWIRPTAES</sequence>
<dbReference type="InterPro" id="IPR050716">
    <property type="entry name" value="MAGUK"/>
</dbReference>
<organism evidence="2 3">
    <name type="scientific">Perca flavescens</name>
    <name type="common">American yellow perch</name>
    <name type="synonym">Morone flavescens</name>
    <dbReference type="NCBI Taxonomy" id="8167"/>
    <lineage>
        <taxon>Eukaryota</taxon>
        <taxon>Metazoa</taxon>
        <taxon>Chordata</taxon>
        <taxon>Craniata</taxon>
        <taxon>Vertebrata</taxon>
        <taxon>Euteleostomi</taxon>
        <taxon>Actinopterygii</taxon>
        <taxon>Neopterygii</taxon>
        <taxon>Teleostei</taxon>
        <taxon>Neoteleostei</taxon>
        <taxon>Acanthomorphata</taxon>
        <taxon>Eupercaria</taxon>
        <taxon>Perciformes</taxon>
        <taxon>Percoidei</taxon>
        <taxon>Percidae</taxon>
        <taxon>Percinae</taxon>
        <taxon>Perca</taxon>
    </lineage>
</organism>
<dbReference type="InterPro" id="IPR008145">
    <property type="entry name" value="GK/Ca_channel_bsu"/>
</dbReference>
<dbReference type="STRING" id="8167.A0A484BYZ6"/>
<dbReference type="Proteomes" id="UP000295070">
    <property type="component" value="Chromosome 24"/>
</dbReference>
<evidence type="ECO:0000259" key="1">
    <source>
        <dbReference type="PROSITE" id="PS50052"/>
    </source>
</evidence>
<proteinExistence type="predicted"/>
<dbReference type="Gene3D" id="3.40.50.300">
    <property type="entry name" value="P-loop containing nucleotide triphosphate hydrolases"/>
    <property type="match status" value="1"/>
</dbReference>
<dbReference type="SUPFAM" id="SSF52540">
    <property type="entry name" value="P-loop containing nucleoside triphosphate hydrolases"/>
    <property type="match status" value="1"/>
</dbReference>
<dbReference type="FunFam" id="3.30.63.10:FF:000002">
    <property type="entry name" value="Guanylate kinase 1"/>
    <property type="match status" value="1"/>
</dbReference>
<dbReference type="PROSITE" id="PS00856">
    <property type="entry name" value="GUANYLATE_KINASE_1"/>
    <property type="match status" value="1"/>
</dbReference>
<feature type="domain" description="Guanylate kinase-like" evidence="1">
    <location>
        <begin position="81"/>
        <end position="270"/>
    </location>
</feature>
<dbReference type="PANTHER" id="PTHR23122">
    <property type="entry name" value="MEMBRANE-ASSOCIATED GUANYLATE KINASE MAGUK"/>
    <property type="match status" value="1"/>
</dbReference>
<evidence type="ECO:0000313" key="2">
    <source>
        <dbReference type="EMBL" id="TDG96391.1"/>
    </source>
</evidence>
<dbReference type="Pfam" id="PF00625">
    <property type="entry name" value="Guanylate_kin"/>
    <property type="match status" value="1"/>
</dbReference>
<dbReference type="InterPro" id="IPR020590">
    <property type="entry name" value="Guanylate_kinase_CS"/>
</dbReference>
<gene>
    <name evidence="2" type="ORF">EPR50_G00241320</name>
</gene>
<reference evidence="2 3" key="1">
    <citation type="submission" date="2019-01" db="EMBL/GenBank/DDBJ databases">
        <title>A chromosome-scale genome assembly of the yellow perch, Perca flavescens.</title>
        <authorList>
            <person name="Feron R."/>
            <person name="Morvezen R."/>
            <person name="Bestin A."/>
            <person name="Haffray P."/>
            <person name="Klopp C."/>
            <person name="Zahm M."/>
            <person name="Cabau C."/>
            <person name="Roques C."/>
            <person name="Donnadieu C."/>
            <person name="Bouchez O."/>
            <person name="Christie M."/>
            <person name="Larson W."/>
            <person name="Guiguen Y."/>
        </authorList>
    </citation>
    <scope>NUCLEOTIDE SEQUENCE [LARGE SCALE GENOMIC DNA]</scope>
    <source>
        <strain evidence="2">YP-PL-M2</strain>
        <tissue evidence="2">Blood</tissue>
    </source>
</reference>
<protein>
    <recommendedName>
        <fullName evidence="1">Guanylate kinase-like domain-containing protein</fullName>
    </recommendedName>
</protein>
<name>A0A484BYZ6_PERFV</name>
<dbReference type="AlphaFoldDB" id="A0A484BYZ6"/>
<dbReference type="CDD" id="cd00071">
    <property type="entry name" value="GMPK"/>
    <property type="match status" value="1"/>
</dbReference>
<keyword evidence="3" id="KW-1185">Reference proteome</keyword>
<dbReference type="InterPro" id="IPR008144">
    <property type="entry name" value="Guanylate_kin-like_dom"/>
</dbReference>
<dbReference type="PROSITE" id="PS50052">
    <property type="entry name" value="GUANYLATE_KINASE_2"/>
    <property type="match status" value="1"/>
</dbReference>
<evidence type="ECO:0000313" key="3">
    <source>
        <dbReference type="Proteomes" id="UP000295070"/>
    </source>
</evidence>
<dbReference type="SMART" id="SM00072">
    <property type="entry name" value="GuKc"/>
    <property type="match status" value="1"/>
</dbReference>
<dbReference type="EMBL" id="SCKG01000024">
    <property type="protein sequence ID" value="TDG96391.1"/>
    <property type="molecule type" value="Genomic_DNA"/>
</dbReference>
<comment type="caution">
    <text evidence="2">The sequence shown here is derived from an EMBL/GenBank/DDBJ whole genome shotgun (WGS) entry which is preliminary data.</text>
</comment>